<dbReference type="SUPFAM" id="SSF56601">
    <property type="entry name" value="beta-lactamase/transpeptidase-like"/>
    <property type="match status" value="1"/>
</dbReference>
<dbReference type="Pfam" id="PF00144">
    <property type="entry name" value="Beta-lactamase"/>
    <property type="match status" value="1"/>
</dbReference>
<dbReference type="PANTHER" id="PTHR43283:SF11">
    <property type="entry name" value="BETA-LACTAMASE-RELATED DOMAIN-CONTAINING PROTEIN"/>
    <property type="match status" value="1"/>
</dbReference>
<sequence>MDQKTFEGWDTIDAEEAGLDADALEQIIDYARGNESTMNRDIGQALADGHFGEPWPIGEVVGPVKNRAGPSGLLLRRGKIVASWGDVDRVDMTFSISKSYLSLCAGIAVDDGLIPDIDAPVRELVRPGCGFDSPQNRDITWRQLLQLTSEWEGTMWDKPDWIDHNRVVMGQAGNGAPKGQKRDLHRPGTHWEYNDVRVNVASLALMHVFERPLPEVLKERIMDPIGASETWQWHGYEKSWIEIAGRKMQAVSGGAHWGGGLWISTMDHARVGQLMLNKGVWNGVRILSERWIETITTPCDLNPVYGMLWWLNTDGSPIYPAASRSSFFGIGVGTNLLWVDPDNDMVVVARWIEGDAINGFTERVMASLIQ</sequence>
<dbReference type="RefSeq" id="WP_149779116.1">
    <property type="nucleotide sequence ID" value="NZ_FRCB01000003.1"/>
</dbReference>
<dbReference type="EMBL" id="FRCB01000003">
    <property type="protein sequence ID" value="SHL90477.1"/>
    <property type="molecule type" value="Genomic_DNA"/>
</dbReference>
<dbReference type="InterPro" id="IPR012338">
    <property type="entry name" value="Beta-lactam/transpept-like"/>
</dbReference>
<reference evidence="3 4" key="1">
    <citation type="submission" date="2016-11" db="EMBL/GenBank/DDBJ databases">
        <authorList>
            <person name="Varghese N."/>
            <person name="Submissions S."/>
        </authorList>
    </citation>
    <scope>NUCLEOTIDE SEQUENCE [LARGE SCALE GENOMIC DNA]</scope>
    <source>
        <strain evidence="3 4">DSM 28249</strain>
    </source>
</reference>
<evidence type="ECO:0000313" key="3">
    <source>
        <dbReference type="EMBL" id="SHL90477.1"/>
    </source>
</evidence>
<dbReference type="Proteomes" id="UP000322545">
    <property type="component" value="Unassembled WGS sequence"/>
</dbReference>
<evidence type="ECO:0000256" key="1">
    <source>
        <dbReference type="ARBA" id="ARBA00022801"/>
    </source>
</evidence>
<dbReference type="InterPro" id="IPR050789">
    <property type="entry name" value="Diverse_Enzym_Activities"/>
</dbReference>
<name>A0A1M7EFI4_9RHOB</name>
<keyword evidence="4" id="KW-1185">Reference proteome</keyword>
<dbReference type="GO" id="GO:0016787">
    <property type="term" value="F:hydrolase activity"/>
    <property type="evidence" value="ECO:0007669"/>
    <property type="project" value="UniProtKB-KW"/>
</dbReference>
<organism evidence="3 4">
    <name type="scientific">Roseovarius litoreus</name>
    <dbReference type="NCBI Taxonomy" id="1155722"/>
    <lineage>
        <taxon>Bacteria</taxon>
        <taxon>Pseudomonadati</taxon>
        <taxon>Pseudomonadota</taxon>
        <taxon>Alphaproteobacteria</taxon>
        <taxon>Rhodobacterales</taxon>
        <taxon>Roseobacteraceae</taxon>
        <taxon>Roseovarius</taxon>
    </lineage>
</organism>
<evidence type="ECO:0000259" key="2">
    <source>
        <dbReference type="Pfam" id="PF00144"/>
    </source>
</evidence>
<accession>A0A1M7EFI4</accession>
<dbReference type="PANTHER" id="PTHR43283">
    <property type="entry name" value="BETA-LACTAMASE-RELATED"/>
    <property type="match status" value="1"/>
</dbReference>
<dbReference type="AlphaFoldDB" id="A0A1M7EFI4"/>
<keyword evidence="1" id="KW-0378">Hydrolase</keyword>
<gene>
    <name evidence="3" type="ORF">SAMN05443432_103340</name>
</gene>
<evidence type="ECO:0000313" key="4">
    <source>
        <dbReference type="Proteomes" id="UP000322545"/>
    </source>
</evidence>
<feature type="domain" description="Beta-lactamase-related" evidence="2">
    <location>
        <begin position="88"/>
        <end position="348"/>
    </location>
</feature>
<proteinExistence type="predicted"/>
<dbReference type="InterPro" id="IPR001466">
    <property type="entry name" value="Beta-lactam-related"/>
</dbReference>
<dbReference type="Gene3D" id="3.40.710.10">
    <property type="entry name" value="DD-peptidase/beta-lactamase superfamily"/>
    <property type="match status" value="1"/>
</dbReference>
<protein>
    <submittedName>
        <fullName evidence="3">CubicO group peptidase, beta-lactamase class C family</fullName>
    </submittedName>
</protein>